<dbReference type="PANTHER" id="PTHR38447:SF1">
    <property type="entry name" value="RNA POLYMERASE-BINDING TRANSCRIPTION FACTOR CARD"/>
    <property type="match status" value="1"/>
</dbReference>
<dbReference type="InterPro" id="IPR048792">
    <property type="entry name" value="CarD_C"/>
</dbReference>
<evidence type="ECO:0000313" key="3">
    <source>
        <dbReference type="Proteomes" id="UP000256388"/>
    </source>
</evidence>
<dbReference type="InterPro" id="IPR042215">
    <property type="entry name" value="CarD-like_C"/>
</dbReference>
<gene>
    <name evidence="2" type="ORF">DFR64_0460</name>
</gene>
<dbReference type="RefSeq" id="WP_116223769.1">
    <property type="nucleotide sequence ID" value="NZ_AP018437.1"/>
</dbReference>
<dbReference type="OrthoDB" id="9786074at2"/>
<dbReference type="InterPro" id="IPR003711">
    <property type="entry name" value="CarD-like/TRCF_RID"/>
</dbReference>
<dbReference type="InterPro" id="IPR052531">
    <property type="entry name" value="CarD-like_regulator"/>
</dbReference>
<dbReference type="InterPro" id="IPR036101">
    <property type="entry name" value="CarD-like/TRCF_RID_sf"/>
</dbReference>
<dbReference type="Gene3D" id="1.20.58.1290">
    <property type="entry name" value="CarD-like, C-terminal domain"/>
    <property type="match status" value="1"/>
</dbReference>
<dbReference type="EMBL" id="QUMS01000001">
    <property type="protein sequence ID" value="REG10601.1"/>
    <property type="molecule type" value="Genomic_DNA"/>
</dbReference>
<dbReference type="SUPFAM" id="SSF141259">
    <property type="entry name" value="CarD-like"/>
    <property type="match status" value="1"/>
</dbReference>
<reference evidence="2 3" key="1">
    <citation type="submission" date="2018-08" db="EMBL/GenBank/DDBJ databases">
        <title>Genomic Encyclopedia of Type Strains, Phase IV (KMG-IV): sequencing the most valuable type-strain genomes for metagenomic binning, comparative biology and taxonomic classification.</title>
        <authorList>
            <person name="Goeker M."/>
        </authorList>
    </citation>
    <scope>NUCLEOTIDE SEQUENCE [LARGE SCALE GENOMIC DNA]</scope>
    <source>
        <strain evidence="2 3">DSM 23923</strain>
    </source>
</reference>
<dbReference type="PANTHER" id="PTHR38447">
    <property type="entry name" value="TRANSCRIPTION FACTOR YDEB-RELATED"/>
    <property type="match status" value="1"/>
</dbReference>
<comment type="caution">
    <text evidence="2">The sequence shown here is derived from an EMBL/GenBank/DDBJ whole genome shotgun (WGS) entry which is preliminary data.</text>
</comment>
<accession>A0A347ZU34</accession>
<name>A0A347ZU34_9CHLR</name>
<organism evidence="2 3">
    <name type="scientific">Pelolinea submarina</name>
    <dbReference type="NCBI Taxonomy" id="913107"/>
    <lineage>
        <taxon>Bacteria</taxon>
        <taxon>Bacillati</taxon>
        <taxon>Chloroflexota</taxon>
        <taxon>Anaerolineae</taxon>
        <taxon>Anaerolineales</taxon>
        <taxon>Anaerolineaceae</taxon>
        <taxon>Pelolinea</taxon>
    </lineage>
</organism>
<proteinExistence type="predicted"/>
<protein>
    <submittedName>
        <fullName evidence="2">CarD family transcriptional regulator</fullName>
    </submittedName>
</protein>
<evidence type="ECO:0000313" key="2">
    <source>
        <dbReference type="EMBL" id="REG10601.1"/>
    </source>
</evidence>
<dbReference type="GO" id="GO:0009303">
    <property type="term" value="P:rRNA transcription"/>
    <property type="evidence" value="ECO:0007669"/>
    <property type="project" value="TreeGrafter"/>
</dbReference>
<dbReference type="Pfam" id="PF21095">
    <property type="entry name" value="CarD_C"/>
    <property type="match status" value="1"/>
</dbReference>
<dbReference type="Pfam" id="PF02559">
    <property type="entry name" value="CarD_TRCF_RID"/>
    <property type="match status" value="1"/>
</dbReference>
<feature type="domain" description="CarD-like/TRCF RNAP-interacting" evidence="1">
    <location>
        <begin position="7"/>
        <end position="115"/>
    </location>
</feature>
<dbReference type="AlphaFoldDB" id="A0A347ZU34"/>
<sequence length="171" mass="19777">MTKITLELSEGDWIVHNRHGLGQITGMDTKELLGDRKVFYVVKTDSITYWLPIGETGSERIRPVSTSTAFEEATKVLSQTPKDLNENFRRRLAYIQEKSQDSDLLTKAALIRDMHARDVQKDVHINEKKILETLKRQFINEWVAACEMDRDEAENQMEQALQKSISKLKIK</sequence>
<dbReference type="Gene3D" id="2.40.10.170">
    <property type="match status" value="1"/>
</dbReference>
<keyword evidence="3" id="KW-1185">Reference proteome</keyword>
<dbReference type="Proteomes" id="UP000256388">
    <property type="component" value="Unassembled WGS sequence"/>
</dbReference>
<dbReference type="SMART" id="SM01058">
    <property type="entry name" value="CarD_TRCF"/>
    <property type="match status" value="1"/>
</dbReference>
<evidence type="ECO:0000259" key="1">
    <source>
        <dbReference type="SMART" id="SM01058"/>
    </source>
</evidence>